<gene>
    <name evidence="2" type="ORF">N7539_009560</name>
</gene>
<sequence>MGANNQRRMVHDRIVSLISQDPGLPRKGPSVAFWQEPTHPIANIQSAQLPTEVEIAIVGSGITGCSVARTLLENPKLRNKRIALFEARALTSGATGRNGGHLVSPSAVDFAAVASLFGADKAAEVTRFSFRNLERFHEFVSTLDPILQDAAEARKVQKVMNFLEPATFVHFKDSLLQFSNACPELADQFRILSADEAKAKYKFIDSAGACEQPAGAVWPYRIITGVLAKLMKEHASRFSIDTNTAVTAVTYEAGRPTHRRRVQTSRGVVYADQVVYCTNAYTSHLLPELRGKVFPFRGTMSTQSVTPSLPNHGARHSWSIYHEPRYDPATGTFTFGLYYMTQNAKTGDFFFGGEKQRLEEILISDDTVVPNLPAQNLVSIMENTFKSATGEAVKSTPRRIWSGIMGFTPDGMPLVGRLGKRLTGRPDDGEWAAVGFNGYGMDKCWLVGELLGAMIAGEDVTGQLPALYQITNERLDKLMAPRDVPARLFRL</sequence>
<evidence type="ECO:0000313" key="3">
    <source>
        <dbReference type="Proteomes" id="UP001148312"/>
    </source>
</evidence>
<dbReference type="GO" id="GO:0005737">
    <property type="term" value="C:cytoplasm"/>
    <property type="evidence" value="ECO:0007669"/>
    <property type="project" value="TreeGrafter"/>
</dbReference>
<dbReference type="Pfam" id="PF01266">
    <property type="entry name" value="DAO"/>
    <property type="match status" value="1"/>
</dbReference>
<dbReference type="GeneID" id="81629405"/>
<evidence type="ECO:0000313" key="2">
    <source>
        <dbReference type="EMBL" id="KAJ5466604.1"/>
    </source>
</evidence>
<dbReference type="Gene3D" id="3.50.50.60">
    <property type="entry name" value="FAD/NAD(P)-binding domain"/>
    <property type="match status" value="1"/>
</dbReference>
<reference evidence="2" key="1">
    <citation type="submission" date="2022-12" db="EMBL/GenBank/DDBJ databases">
        <authorList>
            <person name="Petersen C."/>
        </authorList>
    </citation>
    <scope>NUCLEOTIDE SEQUENCE</scope>
    <source>
        <strain evidence="2">IBT 30728</strain>
    </source>
</reference>
<dbReference type="SUPFAM" id="SSF51905">
    <property type="entry name" value="FAD/NAD(P)-binding domain"/>
    <property type="match status" value="1"/>
</dbReference>
<dbReference type="InterPro" id="IPR006076">
    <property type="entry name" value="FAD-dep_OxRdtase"/>
</dbReference>
<proteinExistence type="predicted"/>
<dbReference type="InterPro" id="IPR036188">
    <property type="entry name" value="FAD/NAD-bd_sf"/>
</dbReference>
<dbReference type="PANTHER" id="PTHR13847">
    <property type="entry name" value="SARCOSINE DEHYDROGENASE-RELATED"/>
    <property type="match status" value="1"/>
</dbReference>
<dbReference type="RefSeq" id="XP_056785650.1">
    <property type="nucleotide sequence ID" value="XM_056939155.1"/>
</dbReference>
<dbReference type="PANTHER" id="PTHR13847:SF213">
    <property type="entry name" value="DEPENDENT OXIDOREDUCTASE, PUTATIVE-RELATED"/>
    <property type="match status" value="1"/>
</dbReference>
<dbReference type="AlphaFoldDB" id="A0A9W9WKA1"/>
<comment type="caution">
    <text evidence="2">The sequence shown here is derived from an EMBL/GenBank/DDBJ whole genome shotgun (WGS) entry which is preliminary data.</text>
</comment>
<dbReference type="Gene3D" id="3.30.9.10">
    <property type="entry name" value="D-Amino Acid Oxidase, subunit A, domain 2"/>
    <property type="match status" value="1"/>
</dbReference>
<accession>A0A9W9WKA1</accession>
<keyword evidence="3" id="KW-1185">Reference proteome</keyword>
<dbReference type="EMBL" id="JAPWDQ010000019">
    <property type="protein sequence ID" value="KAJ5466604.1"/>
    <property type="molecule type" value="Genomic_DNA"/>
</dbReference>
<evidence type="ECO:0000259" key="1">
    <source>
        <dbReference type="Pfam" id="PF01266"/>
    </source>
</evidence>
<reference evidence="2" key="2">
    <citation type="journal article" date="2023" name="IMA Fungus">
        <title>Comparative genomic study of the Penicillium genus elucidates a diverse pangenome and 15 lateral gene transfer events.</title>
        <authorList>
            <person name="Petersen C."/>
            <person name="Sorensen T."/>
            <person name="Nielsen M.R."/>
            <person name="Sondergaard T.E."/>
            <person name="Sorensen J.L."/>
            <person name="Fitzpatrick D.A."/>
            <person name="Frisvad J.C."/>
            <person name="Nielsen K.L."/>
        </authorList>
    </citation>
    <scope>NUCLEOTIDE SEQUENCE</scope>
    <source>
        <strain evidence="2">IBT 30728</strain>
    </source>
</reference>
<protein>
    <recommendedName>
        <fullName evidence="1">FAD dependent oxidoreductase domain-containing protein</fullName>
    </recommendedName>
</protein>
<name>A0A9W9WKA1_9EURO</name>
<feature type="domain" description="FAD dependent oxidoreductase" evidence="1">
    <location>
        <begin position="55"/>
        <end position="453"/>
    </location>
</feature>
<dbReference type="Proteomes" id="UP001148312">
    <property type="component" value="Unassembled WGS sequence"/>
</dbReference>
<organism evidence="2 3">
    <name type="scientific">Penicillium diatomitis</name>
    <dbReference type="NCBI Taxonomy" id="2819901"/>
    <lineage>
        <taxon>Eukaryota</taxon>
        <taxon>Fungi</taxon>
        <taxon>Dikarya</taxon>
        <taxon>Ascomycota</taxon>
        <taxon>Pezizomycotina</taxon>
        <taxon>Eurotiomycetes</taxon>
        <taxon>Eurotiomycetidae</taxon>
        <taxon>Eurotiales</taxon>
        <taxon>Aspergillaceae</taxon>
        <taxon>Penicillium</taxon>
    </lineage>
</organism>